<dbReference type="Proteomes" id="UP001236507">
    <property type="component" value="Unassembled WGS sequence"/>
</dbReference>
<feature type="transmembrane region" description="Helical" evidence="5">
    <location>
        <begin position="47"/>
        <end position="64"/>
    </location>
</feature>
<keyword evidence="3 5" id="KW-1133">Transmembrane helix</keyword>
<evidence type="ECO:0000256" key="4">
    <source>
        <dbReference type="ARBA" id="ARBA00023136"/>
    </source>
</evidence>
<evidence type="ECO:0000256" key="3">
    <source>
        <dbReference type="ARBA" id="ARBA00022989"/>
    </source>
</evidence>
<name>A0ABT6YC85_9BACT</name>
<evidence type="ECO:0000313" key="7">
    <source>
        <dbReference type="Proteomes" id="UP001236507"/>
    </source>
</evidence>
<organism evidence="6 7">
    <name type="scientific">Flectobacillus roseus</name>
    <dbReference type="NCBI Taxonomy" id="502259"/>
    <lineage>
        <taxon>Bacteria</taxon>
        <taxon>Pseudomonadati</taxon>
        <taxon>Bacteroidota</taxon>
        <taxon>Cytophagia</taxon>
        <taxon>Cytophagales</taxon>
        <taxon>Flectobacillaceae</taxon>
        <taxon>Flectobacillus</taxon>
    </lineage>
</organism>
<comment type="caution">
    <text evidence="6">The sequence shown here is derived from an EMBL/GenBank/DDBJ whole genome shotgun (WGS) entry which is preliminary data.</text>
</comment>
<dbReference type="EMBL" id="JASHIF010000018">
    <property type="protein sequence ID" value="MDI9861200.1"/>
    <property type="molecule type" value="Genomic_DNA"/>
</dbReference>
<evidence type="ECO:0000313" key="6">
    <source>
        <dbReference type="EMBL" id="MDI9861200.1"/>
    </source>
</evidence>
<proteinExistence type="predicted"/>
<keyword evidence="7" id="KW-1185">Reference proteome</keyword>
<evidence type="ECO:0000256" key="2">
    <source>
        <dbReference type="ARBA" id="ARBA00022692"/>
    </source>
</evidence>
<feature type="transmembrane region" description="Helical" evidence="5">
    <location>
        <begin position="7"/>
        <end position="27"/>
    </location>
</feature>
<feature type="transmembrane region" description="Helical" evidence="5">
    <location>
        <begin position="93"/>
        <end position="111"/>
    </location>
</feature>
<dbReference type="RefSeq" id="WP_283345691.1">
    <property type="nucleotide sequence ID" value="NZ_JASHIF010000018.1"/>
</dbReference>
<dbReference type="Pfam" id="PF13564">
    <property type="entry name" value="DoxX_2"/>
    <property type="match status" value="1"/>
</dbReference>
<keyword evidence="4 5" id="KW-0472">Membrane</keyword>
<evidence type="ECO:0000256" key="1">
    <source>
        <dbReference type="ARBA" id="ARBA00004141"/>
    </source>
</evidence>
<reference evidence="6 7" key="1">
    <citation type="submission" date="2023-05" db="EMBL/GenBank/DDBJ databases">
        <title>Novel species of genus Flectobacillus isolated from stream in China.</title>
        <authorList>
            <person name="Lu H."/>
        </authorList>
    </citation>
    <scope>NUCLEOTIDE SEQUENCE [LARGE SCALE GENOMIC DNA]</scope>
    <source>
        <strain evidence="6 7">KCTC 42575</strain>
    </source>
</reference>
<dbReference type="InterPro" id="IPR032808">
    <property type="entry name" value="DoxX"/>
</dbReference>
<comment type="subcellular location">
    <subcellularLocation>
        <location evidence="1">Membrane</location>
        <topology evidence="1">Multi-pass membrane protein</topology>
    </subcellularLocation>
</comment>
<gene>
    <name evidence="6" type="ORF">QM524_18425</name>
</gene>
<protein>
    <submittedName>
        <fullName evidence="6">DoxX family protein</fullName>
    </submittedName>
</protein>
<sequence length="123" mass="13111">MNSTMNIIITWTLTILVAFVFTGSGLFKLLGGEGTAEMAKTLGGQAHLTFLGILELAIVVLWFIPRTGVVGALLGMTYIGGAIAVHFVNNQPVAIPVGIEILIWIATAVRFPEVKNRLFATVA</sequence>
<keyword evidence="2 5" id="KW-0812">Transmembrane</keyword>
<feature type="transmembrane region" description="Helical" evidence="5">
    <location>
        <begin position="69"/>
        <end position="87"/>
    </location>
</feature>
<evidence type="ECO:0000256" key="5">
    <source>
        <dbReference type="SAM" id="Phobius"/>
    </source>
</evidence>
<accession>A0ABT6YC85</accession>